<evidence type="ECO:0000256" key="1">
    <source>
        <dbReference type="SAM" id="MobiDB-lite"/>
    </source>
</evidence>
<reference evidence="2" key="1">
    <citation type="submission" date="2021-03" db="EMBL/GenBank/DDBJ databases">
        <title>Draft genome sequence of rust myrtle Austropuccinia psidii MF-1, a brazilian biotype.</title>
        <authorList>
            <person name="Quecine M.C."/>
            <person name="Pachon D.M.R."/>
            <person name="Bonatelli M.L."/>
            <person name="Correr F.H."/>
            <person name="Franceschini L.M."/>
            <person name="Leite T.F."/>
            <person name="Margarido G.R.A."/>
            <person name="Almeida C.A."/>
            <person name="Ferrarezi J.A."/>
            <person name="Labate C.A."/>
        </authorList>
    </citation>
    <scope>NUCLEOTIDE SEQUENCE</scope>
    <source>
        <strain evidence="2">MF-1</strain>
    </source>
</reference>
<evidence type="ECO:0000313" key="2">
    <source>
        <dbReference type="EMBL" id="MBW0473827.1"/>
    </source>
</evidence>
<feature type="region of interest" description="Disordered" evidence="1">
    <location>
        <begin position="60"/>
        <end position="79"/>
    </location>
</feature>
<comment type="caution">
    <text evidence="2">The sequence shown here is derived from an EMBL/GenBank/DDBJ whole genome shotgun (WGS) entry which is preliminary data.</text>
</comment>
<protein>
    <submittedName>
        <fullName evidence="2">Uncharacterized protein</fullName>
    </submittedName>
</protein>
<accession>A0A9Q3BYI5</accession>
<organism evidence="2 3">
    <name type="scientific">Austropuccinia psidii MF-1</name>
    <dbReference type="NCBI Taxonomy" id="1389203"/>
    <lineage>
        <taxon>Eukaryota</taxon>
        <taxon>Fungi</taxon>
        <taxon>Dikarya</taxon>
        <taxon>Basidiomycota</taxon>
        <taxon>Pucciniomycotina</taxon>
        <taxon>Pucciniomycetes</taxon>
        <taxon>Pucciniales</taxon>
        <taxon>Sphaerophragmiaceae</taxon>
        <taxon>Austropuccinia</taxon>
    </lineage>
</organism>
<sequence>MTIIYKEGKLHTNANALSRWPLHNVKSNPGYDPEVAAKIPIHLMEMDRGKKFKFSEWAPEFGTSESDNTEPEGKETPILGIGSSELHHRFFSSVTKNICQTQTV</sequence>
<evidence type="ECO:0000313" key="3">
    <source>
        <dbReference type="Proteomes" id="UP000765509"/>
    </source>
</evidence>
<dbReference type="AlphaFoldDB" id="A0A9Q3BYI5"/>
<gene>
    <name evidence="2" type="ORF">O181_013542</name>
</gene>
<proteinExistence type="predicted"/>
<dbReference type="Proteomes" id="UP000765509">
    <property type="component" value="Unassembled WGS sequence"/>
</dbReference>
<keyword evidence="3" id="KW-1185">Reference proteome</keyword>
<dbReference type="EMBL" id="AVOT02003550">
    <property type="protein sequence ID" value="MBW0473827.1"/>
    <property type="molecule type" value="Genomic_DNA"/>
</dbReference>
<name>A0A9Q3BYI5_9BASI</name>